<dbReference type="GO" id="GO:0016740">
    <property type="term" value="F:transferase activity"/>
    <property type="evidence" value="ECO:0007669"/>
    <property type="project" value="UniProtKB-KW"/>
</dbReference>
<gene>
    <name evidence="2" type="primary">csaB</name>
    <name evidence="2" type="ORF">HPT30_11140</name>
</gene>
<dbReference type="InterPro" id="IPR019896">
    <property type="entry name" value="Polysacch_pyruvyl_Trfase_CsaB"/>
</dbReference>
<dbReference type="InterPro" id="IPR007345">
    <property type="entry name" value="Polysacch_pyruvyl_Trfase"/>
</dbReference>
<name>A0A850ESF1_9BACL</name>
<evidence type="ECO:0000259" key="1">
    <source>
        <dbReference type="Pfam" id="PF04230"/>
    </source>
</evidence>
<evidence type="ECO:0000313" key="2">
    <source>
        <dbReference type="EMBL" id="NUU60901.1"/>
    </source>
</evidence>
<accession>A0A850ESF1</accession>
<reference evidence="2" key="1">
    <citation type="submission" date="2020-06" db="EMBL/GenBank/DDBJ databases">
        <title>Paenibacillus sp. nov., isolated from soil.</title>
        <authorList>
            <person name="Seo Y.L."/>
        </authorList>
    </citation>
    <scope>NUCLEOTIDE SEQUENCE [LARGE SCALE GENOMIC DNA]</scope>
    <source>
        <strain evidence="2">JW14</strain>
    </source>
</reference>
<dbReference type="PANTHER" id="PTHR36836">
    <property type="entry name" value="COLANIC ACID BIOSYNTHESIS PROTEIN WCAK"/>
    <property type="match status" value="1"/>
</dbReference>
<dbReference type="Proteomes" id="UP000564806">
    <property type="component" value="Unassembled WGS sequence"/>
</dbReference>
<proteinExistence type="predicted"/>
<comment type="caution">
    <text evidence="2">The sequence shown here is derived from an EMBL/GenBank/DDBJ whole genome shotgun (WGS) entry which is preliminary data.</text>
</comment>
<dbReference type="EMBL" id="JABWCS010000205">
    <property type="protein sequence ID" value="NUU60901.1"/>
    <property type="molecule type" value="Genomic_DNA"/>
</dbReference>
<dbReference type="Pfam" id="PF04230">
    <property type="entry name" value="PS_pyruv_trans"/>
    <property type="match status" value="1"/>
</dbReference>
<dbReference type="RefSeq" id="WP_175371557.1">
    <property type="nucleotide sequence ID" value="NZ_JABWCS010000205.1"/>
</dbReference>
<organism evidence="2 3">
    <name type="scientific">Paenibacillus agri</name>
    <dbReference type="NCBI Taxonomy" id="2744309"/>
    <lineage>
        <taxon>Bacteria</taxon>
        <taxon>Bacillati</taxon>
        <taxon>Bacillota</taxon>
        <taxon>Bacilli</taxon>
        <taxon>Bacillales</taxon>
        <taxon>Paenibacillaceae</taxon>
        <taxon>Paenibacillus</taxon>
    </lineage>
</organism>
<dbReference type="PANTHER" id="PTHR36836:SF1">
    <property type="entry name" value="COLANIC ACID BIOSYNTHESIS PROTEIN WCAK"/>
    <property type="match status" value="1"/>
</dbReference>
<dbReference type="NCBIfam" id="TIGR03609">
    <property type="entry name" value="S_layer_CsaB"/>
    <property type="match status" value="1"/>
</dbReference>
<feature type="domain" description="Polysaccharide pyruvyl transferase" evidence="1">
    <location>
        <begin position="18"/>
        <end position="330"/>
    </location>
</feature>
<keyword evidence="3" id="KW-1185">Reference proteome</keyword>
<keyword evidence="2" id="KW-0808">Transferase</keyword>
<dbReference type="AlphaFoldDB" id="A0A850ESF1"/>
<evidence type="ECO:0000313" key="3">
    <source>
        <dbReference type="Proteomes" id="UP000564806"/>
    </source>
</evidence>
<sequence>MVATPQTIVISGYYGFQNSGDEAVLQSILNALQKQSAATGVSIEPVVLSINPEWTTANYGVKSVHRMKLKEVRKAISESSGLISGGGSLLQDVTGSKTIPYYLGIIKLAQWMGKPTFIYAQGIGPVNRKLFHPLIKSVFRKCAYISVRDEQSRQLLHTMGLGGKTVEVVPDPVMGLSLPEEQGGQATDVAARKFADAAAKSSSAYAEDSEAGNEVTLPVVGISVRYWEGDRAELKAIAGGLLKAAEKTPLHFKFLPFHHPSDNEASRYVMDQLKDVASKGSKISICEDTLHPLQMLREVEGCDVLIGMRLHSLIYAAGRRVPLIGISYDPKIDHFLDRINCQPVGATTTLDSEKVAAQVLELLENGSDWRLEREALIASLVSDAESPARHIAQYLHRKG</sequence>
<protein>
    <submittedName>
        <fullName evidence="2">Polysaccharide pyruvyl transferase CsaB</fullName>
    </submittedName>
</protein>